<feature type="compositionally biased region" description="Basic residues" evidence="1">
    <location>
        <begin position="59"/>
        <end position="70"/>
    </location>
</feature>
<feature type="region of interest" description="Disordered" evidence="1">
    <location>
        <begin position="216"/>
        <end position="255"/>
    </location>
</feature>
<name>A0A8K0HI38_9ROSA</name>
<evidence type="ECO:0000313" key="2">
    <source>
        <dbReference type="EMBL" id="KAF3453211.1"/>
    </source>
</evidence>
<feature type="compositionally biased region" description="Basic and acidic residues" evidence="1">
    <location>
        <begin position="71"/>
        <end position="83"/>
    </location>
</feature>
<feature type="region of interest" description="Disordered" evidence="1">
    <location>
        <begin position="1"/>
        <end position="20"/>
    </location>
</feature>
<dbReference type="AlphaFoldDB" id="A0A8K0HI38"/>
<evidence type="ECO:0000256" key="1">
    <source>
        <dbReference type="SAM" id="MobiDB-lite"/>
    </source>
</evidence>
<organism evidence="2 3">
    <name type="scientific">Rhamnella rubrinervis</name>
    <dbReference type="NCBI Taxonomy" id="2594499"/>
    <lineage>
        <taxon>Eukaryota</taxon>
        <taxon>Viridiplantae</taxon>
        <taxon>Streptophyta</taxon>
        <taxon>Embryophyta</taxon>
        <taxon>Tracheophyta</taxon>
        <taxon>Spermatophyta</taxon>
        <taxon>Magnoliopsida</taxon>
        <taxon>eudicotyledons</taxon>
        <taxon>Gunneridae</taxon>
        <taxon>Pentapetalae</taxon>
        <taxon>rosids</taxon>
        <taxon>fabids</taxon>
        <taxon>Rosales</taxon>
        <taxon>Rhamnaceae</taxon>
        <taxon>rhamnoid group</taxon>
        <taxon>Rhamneae</taxon>
        <taxon>Rhamnella</taxon>
    </lineage>
</organism>
<dbReference type="Proteomes" id="UP000796880">
    <property type="component" value="Unassembled WGS sequence"/>
</dbReference>
<keyword evidence="3" id="KW-1185">Reference proteome</keyword>
<comment type="caution">
    <text evidence="2">The sequence shown here is derived from an EMBL/GenBank/DDBJ whole genome shotgun (WGS) entry which is preliminary data.</text>
</comment>
<accession>A0A8K0HI38</accession>
<evidence type="ECO:0000313" key="3">
    <source>
        <dbReference type="Proteomes" id="UP000796880"/>
    </source>
</evidence>
<proteinExistence type="predicted"/>
<feature type="compositionally biased region" description="Basic and acidic residues" evidence="1">
    <location>
        <begin position="46"/>
        <end position="58"/>
    </location>
</feature>
<dbReference type="EMBL" id="VOIH02000002">
    <property type="protein sequence ID" value="KAF3453211.1"/>
    <property type="molecule type" value="Genomic_DNA"/>
</dbReference>
<feature type="compositionally biased region" description="Basic and acidic residues" evidence="1">
    <location>
        <begin position="90"/>
        <end position="107"/>
    </location>
</feature>
<sequence length="255" mass="29116">MHSYGGKPNSTGAPRSDKGWKDRYFFIRKEGLFDPVGSSNWTFGCPRKEYPPTKERLARRTGRGRKRNQRRKSENRIRPDTETTRSPFTGRDRDHQPRRLSSKETKTLEPQPTKGKRAYGAHAEEQRAPIQNKHGTKDSSFIRLMQPNDPNWIAMTPDRSIRRPCLRRISPEKWSGDQKLAEKTRSWKPSVDFSHVGCRARQLQARSGAMWTNFTATPEAGEDDSMAVKPAKSLGKMANQQRVTAGPPTEKSSHT</sequence>
<feature type="region of interest" description="Disordered" evidence="1">
    <location>
        <begin position="34"/>
        <end position="133"/>
    </location>
</feature>
<reference evidence="2" key="1">
    <citation type="submission" date="2020-03" db="EMBL/GenBank/DDBJ databases">
        <title>A high-quality chromosome-level genome assembly of a woody plant with both climbing and erect habits, Rhamnella rubrinervis.</title>
        <authorList>
            <person name="Lu Z."/>
            <person name="Yang Y."/>
            <person name="Zhu X."/>
            <person name="Sun Y."/>
        </authorList>
    </citation>
    <scope>NUCLEOTIDE SEQUENCE</scope>
    <source>
        <strain evidence="2">BYM</strain>
        <tissue evidence="2">Leaf</tissue>
    </source>
</reference>
<protein>
    <submittedName>
        <fullName evidence="2">Uncharacterized protein</fullName>
    </submittedName>
</protein>
<gene>
    <name evidence="2" type="ORF">FNV43_RR03650</name>
</gene>